<dbReference type="InterPro" id="IPR011010">
    <property type="entry name" value="DNA_brk_join_enz"/>
</dbReference>
<evidence type="ECO:0000259" key="3">
    <source>
        <dbReference type="Pfam" id="PF14659"/>
    </source>
</evidence>
<evidence type="ECO:0000256" key="1">
    <source>
        <dbReference type="ARBA" id="ARBA00023125"/>
    </source>
</evidence>
<feature type="compositionally biased region" description="Low complexity" evidence="2">
    <location>
        <begin position="162"/>
        <end position="175"/>
    </location>
</feature>
<sequence length="200" mass="22705">MAASPRRSAGPADRQVSALPARGRLRLGAGAGVTVTDRWHKSHPKKGELVCPEHKRVPTREHGRGDRWLVRYRDEKGLQLKRSFDRKADADRFDAARKADTARGDWIDPKLGQTKFGDYAPEWLAARLHKPTTEETYRNHLRKHIYPAFDRAPLASIRPTTVQQVGQGPAVQGARASHDRDRLHDLCEHHARGRPRRSDQ</sequence>
<dbReference type="EMBL" id="VYTZ01000002">
    <property type="protein sequence ID" value="KAA9380733.1"/>
    <property type="molecule type" value="Genomic_DNA"/>
</dbReference>
<keyword evidence="5" id="KW-1185">Reference proteome</keyword>
<keyword evidence="1" id="KW-0238">DNA-binding</keyword>
<name>A0A5J5KA87_9ACTN</name>
<dbReference type="InterPro" id="IPR004107">
    <property type="entry name" value="Integrase_SAM-like_N"/>
</dbReference>
<feature type="domain" description="Integrase SAM-like N-terminal" evidence="3">
    <location>
        <begin position="116"/>
        <end position="164"/>
    </location>
</feature>
<accession>A0A5J5KA87</accession>
<evidence type="ECO:0000313" key="4">
    <source>
        <dbReference type="EMBL" id="KAA9380733.1"/>
    </source>
</evidence>
<comment type="caution">
    <text evidence="4">The sequence shown here is derived from an EMBL/GenBank/DDBJ whole genome shotgun (WGS) entry which is preliminary data.</text>
</comment>
<feature type="compositionally biased region" description="Low complexity" evidence="2">
    <location>
        <begin position="18"/>
        <end position="28"/>
    </location>
</feature>
<dbReference type="SUPFAM" id="SSF56349">
    <property type="entry name" value="DNA breaking-rejoining enzymes"/>
    <property type="match status" value="1"/>
</dbReference>
<organism evidence="4 5">
    <name type="scientific">Microbispora cellulosiformans</name>
    <dbReference type="NCBI Taxonomy" id="2614688"/>
    <lineage>
        <taxon>Bacteria</taxon>
        <taxon>Bacillati</taxon>
        <taxon>Actinomycetota</taxon>
        <taxon>Actinomycetes</taxon>
        <taxon>Streptosporangiales</taxon>
        <taxon>Streptosporangiaceae</taxon>
        <taxon>Microbispora</taxon>
    </lineage>
</organism>
<dbReference type="Proteomes" id="UP000327011">
    <property type="component" value="Unassembled WGS sequence"/>
</dbReference>
<feature type="region of interest" description="Disordered" evidence="2">
    <location>
        <begin position="161"/>
        <end position="200"/>
    </location>
</feature>
<reference evidence="4 5" key="1">
    <citation type="submission" date="2019-09" db="EMBL/GenBank/DDBJ databases">
        <title>Screening of Novel Bioactive Compounds from Soil-Associated.</title>
        <authorList>
            <person name="Gong X."/>
        </authorList>
    </citation>
    <scope>NUCLEOTIDE SEQUENCE [LARGE SCALE GENOMIC DNA]</scope>
    <source>
        <strain evidence="4 5">Gxj-6</strain>
    </source>
</reference>
<feature type="compositionally biased region" description="Basic and acidic residues" evidence="2">
    <location>
        <begin position="45"/>
        <end position="62"/>
    </location>
</feature>
<feature type="compositionally biased region" description="Basic and acidic residues" evidence="2">
    <location>
        <begin position="176"/>
        <end position="200"/>
    </location>
</feature>
<gene>
    <name evidence="4" type="ORF">F5972_06380</name>
</gene>
<feature type="region of interest" description="Disordered" evidence="2">
    <location>
        <begin position="1"/>
        <end position="62"/>
    </location>
</feature>
<evidence type="ECO:0000313" key="5">
    <source>
        <dbReference type="Proteomes" id="UP000327011"/>
    </source>
</evidence>
<dbReference type="Gene3D" id="1.10.150.130">
    <property type="match status" value="1"/>
</dbReference>
<dbReference type="GO" id="GO:0003677">
    <property type="term" value="F:DNA binding"/>
    <property type="evidence" value="ECO:0007669"/>
    <property type="project" value="UniProtKB-KW"/>
</dbReference>
<proteinExistence type="predicted"/>
<evidence type="ECO:0000256" key="2">
    <source>
        <dbReference type="SAM" id="MobiDB-lite"/>
    </source>
</evidence>
<dbReference type="GO" id="GO:0015074">
    <property type="term" value="P:DNA integration"/>
    <property type="evidence" value="ECO:0007669"/>
    <property type="project" value="InterPro"/>
</dbReference>
<dbReference type="AlphaFoldDB" id="A0A5J5KA87"/>
<protein>
    <recommendedName>
        <fullName evidence="3">Integrase SAM-like N-terminal domain-containing protein</fullName>
    </recommendedName>
</protein>
<dbReference type="Pfam" id="PF14659">
    <property type="entry name" value="Phage_int_SAM_3"/>
    <property type="match status" value="1"/>
</dbReference>
<dbReference type="InterPro" id="IPR010998">
    <property type="entry name" value="Integrase_recombinase_N"/>
</dbReference>